<dbReference type="EMBL" id="JAFKDB010000020">
    <property type="protein sequence ID" value="MBN7771538.1"/>
    <property type="molecule type" value="Genomic_DNA"/>
</dbReference>
<protein>
    <submittedName>
        <fullName evidence="1">Uncharacterized protein</fullName>
    </submittedName>
</protein>
<evidence type="ECO:0000313" key="1">
    <source>
        <dbReference type="EMBL" id="MBN7771538.1"/>
    </source>
</evidence>
<sequence>MAHTTEGDKAFIYVGASVECMKPRVKGGVACVPESERLQCERAIEFVSNTLAVQTRSRRALVSLNPPAVFQSETLEEKSYLQSLEAPDQKPRIESVTPYLGPEDMRILVELADRQSGVAMLAEALSSGAASLRFREFVRIFENAFGMSISRVEKKLCQFLDDGMDYTRSEIRRWVALRDGISHADMRRADRVVLEADVAPFVNRMEQAALDVVFNKLEWGKPSKSRRSLWVSPAKTIGADGHPLVTPHSQVTFALKDAYSVYGNGPKFLSEGFPESWWPAPGTSVETEENKGIKVEARL</sequence>
<gene>
    <name evidence="1" type="ORF">JYP53_16650</name>
</gene>
<evidence type="ECO:0000313" key="2">
    <source>
        <dbReference type="Proteomes" id="UP000664344"/>
    </source>
</evidence>
<dbReference type="Proteomes" id="UP000664344">
    <property type="component" value="Unassembled WGS sequence"/>
</dbReference>
<dbReference type="RefSeq" id="WP_206558276.1">
    <property type="nucleotide sequence ID" value="NZ_JAFKDB010000020.1"/>
</dbReference>
<accession>A0ABS3BJ54</accession>
<proteinExistence type="predicted"/>
<organism evidence="1 2">
    <name type="scientific">Marinobacter daepoensis</name>
    <dbReference type="NCBI Taxonomy" id="262077"/>
    <lineage>
        <taxon>Bacteria</taxon>
        <taxon>Pseudomonadati</taxon>
        <taxon>Pseudomonadota</taxon>
        <taxon>Gammaproteobacteria</taxon>
        <taxon>Pseudomonadales</taxon>
        <taxon>Marinobacteraceae</taxon>
        <taxon>Marinobacter</taxon>
    </lineage>
</organism>
<comment type="caution">
    <text evidence="1">The sequence shown here is derived from an EMBL/GenBank/DDBJ whole genome shotgun (WGS) entry which is preliminary data.</text>
</comment>
<name>A0ABS3BJ54_9GAMM</name>
<reference evidence="1 2" key="1">
    <citation type="submission" date="2021-02" db="EMBL/GenBank/DDBJ databases">
        <title>PHA producing bacteria isolated from coastal sediment in Guangdong, Shenzhen.</title>
        <authorList>
            <person name="Zheng W."/>
            <person name="Yu S."/>
            <person name="Huang Y."/>
        </authorList>
    </citation>
    <scope>NUCLEOTIDE SEQUENCE [LARGE SCALE GENOMIC DNA]</scope>
    <source>
        <strain evidence="1 2">TN21-5</strain>
    </source>
</reference>
<keyword evidence="2" id="KW-1185">Reference proteome</keyword>